<dbReference type="PANTHER" id="PTHR42743:SF11">
    <property type="entry name" value="AMINODEOXYCHORISMATE LYASE"/>
    <property type="match status" value="1"/>
</dbReference>
<comment type="similarity">
    <text evidence="6 15">Belongs to the class-IV pyridoxal-phosphate-dependent aminotransferase family.</text>
</comment>
<dbReference type="OrthoDB" id="21319at2"/>
<dbReference type="Gene3D" id="3.20.10.10">
    <property type="entry name" value="D-amino Acid Aminotransferase, subunit A, domain 2"/>
    <property type="match status" value="1"/>
</dbReference>
<dbReference type="InterPro" id="IPR036038">
    <property type="entry name" value="Aminotransferase-like"/>
</dbReference>
<dbReference type="EC" id="2.6.1.42" evidence="17"/>
<dbReference type="InterPro" id="IPR050571">
    <property type="entry name" value="Class-IV_PLP-Dep_Aminotrnsfr"/>
</dbReference>
<comment type="cofactor">
    <cofactor evidence="1 16">
        <name>pyridoxal 5'-phosphate</name>
        <dbReference type="ChEBI" id="CHEBI:597326"/>
    </cofactor>
</comment>
<keyword evidence="7 17" id="KW-0032">Aminotransferase</keyword>
<dbReference type="GO" id="GO:0052655">
    <property type="term" value="F:L-valine-2-oxoglutarate transaminase activity"/>
    <property type="evidence" value="ECO:0007669"/>
    <property type="project" value="RHEA"/>
</dbReference>
<keyword evidence="10 16" id="KW-0663">Pyridoxal phosphate</keyword>
<comment type="catalytic activity">
    <reaction evidence="12 17">
        <text>L-valine + 2-oxoglutarate = 3-methyl-2-oxobutanoate + L-glutamate</text>
        <dbReference type="Rhea" id="RHEA:24813"/>
        <dbReference type="ChEBI" id="CHEBI:11851"/>
        <dbReference type="ChEBI" id="CHEBI:16810"/>
        <dbReference type="ChEBI" id="CHEBI:29985"/>
        <dbReference type="ChEBI" id="CHEBI:57762"/>
        <dbReference type="EC" id="2.6.1.42"/>
    </reaction>
</comment>
<name>G2KSJ1_MICAA</name>
<dbReference type="NCBIfam" id="NF005726">
    <property type="entry name" value="PRK07544.1"/>
    <property type="match status" value="1"/>
</dbReference>
<evidence type="ECO:0000256" key="6">
    <source>
        <dbReference type="ARBA" id="ARBA00009320"/>
    </source>
</evidence>
<evidence type="ECO:0000256" key="9">
    <source>
        <dbReference type="ARBA" id="ARBA00022679"/>
    </source>
</evidence>
<evidence type="ECO:0000256" key="10">
    <source>
        <dbReference type="ARBA" id="ARBA00022898"/>
    </source>
</evidence>
<dbReference type="HOGENOM" id="CLU_020844_3_1_5"/>
<dbReference type="GO" id="GO:0009098">
    <property type="term" value="P:L-leucine biosynthetic process"/>
    <property type="evidence" value="ECO:0007669"/>
    <property type="project" value="UniProtKB-UniPathway"/>
</dbReference>
<dbReference type="STRING" id="856793.MICA_943"/>
<evidence type="ECO:0000313" key="18">
    <source>
        <dbReference type="EMBL" id="AEP09275.1"/>
    </source>
</evidence>
<dbReference type="InterPro" id="IPR018300">
    <property type="entry name" value="Aminotrans_IV_CS"/>
</dbReference>
<dbReference type="UniPathway" id="UPA00047">
    <property type="reaction ID" value="UER00058"/>
</dbReference>
<evidence type="ECO:0000256" key="12">
    <source>
        <dbReference type="ARBA" id="ARBA00048212"/>
    </source>
</evidence>
<dbReference type="InterPro" id="IPR043131">
    <property type="entry name" value="BCAT-like_N"/>
</dbReference>
<dbReference type="UniPathway" id="UPA00049">
    <property type="reaction ID" value="UER00062"/>
</dbReference>
<dbReference type="UniPathway" id="UPA00048">
    <property type="reaction ID" value="UER00073"/>
</dbReference>
<evidence type="ECO:0000256" key="15">
    <source>
        <dbReference type="RuleBase" id="RU004106"/>
    </source>
</evidence>
<comment type="pathway">
    <text evidence="3 17">Amino-acid biosynthesis; L-isoleucine biosynthesis; L-isoleucine from 2-oxobutanoate: step 4/4.</text>
</comment>
<evidence type="ECO:0000256" key="17">
    <source>
        <dbReference type="RuleBase" id="RU364094"/>
    </source>
</evidence>
<comment type="catalytic activity">
    <reaction evidence="13 17">
        <text>L-isoleucine + 2-oxoglutarate = (S)-3-methyl-2-oxopentanoate + L-glutamate</text>
        <dbReference type="Rhea" id="RHEA:24801"/>
        <dbReference type="ChEBI" id="CHEBI:16810"/>
        <dbReference type="ChEBI" id="CHEBI:29985"/>
        <dbReference type="ChEBI" id="CHEBI:35146"/>
        <dbReference type="ChEBI" id="CHEBI:58045"/>
        <dbReference type="EC" id="2.6.1.42"/>
    </reaction>
</comment>
<dbReference type="AlphaFoldDB" id="G2KSJ1"/>
<dbReference type="InterPro" id="IPR001544">
    <property type="entry name" value="Aminotrans_IV"/>
</dbReference>
<reference evidence="18 19" key="1">
    <citation type="journal article" date="2011" name="BMC Genomics">
        <title>Genomic insights into an obligate epibiotic bacterial predator: Micavibrio aeruginosavorus ARL-13.</title>
        <authorList>
            <person name="Wang Z."/>
            <person name="Kadouri D."/>
            <person name="Wu M."/>
        </authorList>
    </citation>
    <scope>NUCLEOTIDE SEQUENCE [LARGE SCALE GENOMIC DNA]</scope>
    <source>
        <strain evidence="18 19">ARL-13</strain>
    </source>
</reference>
<comment type="function">
    <text evidence="2 17">Acts on leucine, isoleucine and valine.</text>
</comment>
<dbReference type="InterPro" id="IPR043132">
    <property type="entry name" value="BCAT-like_C"/>
</dbReference>
<dbReference type="InterPro" id="IPR005785">
    <property type="entry name" value="B_amino_transI"/>
</dbReference>
<keyword evidence="9 17" id="KW-0808">Transferase</keyword>
<dbReference type="NCBIfam" id="NF005146">
    <property type="entry name" value="PRK06606.1"/>
    <property type="match status" value="1"/>
</dbReference>
<dbReference type="Proteomes" id="UP000009286">
    <property type="component" value="Chromosome"/>
</dbReference>
<dbReference type="NCBIfam" id="TIGR01122">
    <property type="entry name" value="ilvE_I"/>
    <property type="match status" value="1"/>
</dbReference>
<dbReference type="GO" id="GO:0052656">
    <property type="term" value="F:L-isoleucine-2-oxoglutarate transaminase activity"/>
    <property type="evidence" value="ECO:0007669"/>
    <property type="project" value="RHEA"/>
</dbReference>
<dbReference type="EMBL" id="CP002382">
    <property type="protein sequence ID" value="AEP09275.1"/>
    <property type="molecule type" value="Genomic_DNA"/>
</dbReference>
<comment type="catalytic activity">
    <reaction evidence="14 17">
        <text>L-leucine + 2-oxoglutarate = 4-methyl-2-oxopentanoate + L-glutamate</text>
        <dbReference type="Rhea" id="RHEA:18321"/>
        <dbReference type="ChEBI" id="CHEBI:16810"/>
        <dbReference type="ChEBI" id="CHEBI:17865"/>
        <dbReference type="ChEBI" id="CHEBI:29985"/>
        <dbReference type="ChEBI" id="CHEBI:57427"/>
        <dbReference type="EC" id="2.6.1.42"/>
    </reaction>
</comment>
<evidence type="ECO:0000256" key="3">
    <source>
        <dbReference type="ARBA" id="ARBA00004824"/>
    </source>
</evidence>
<evidence type="ECO:0000256" key="2">
    <source>
        <dbReference type="ARBA" id="ARBA00003109"/>
    </source>
</evidence>
<evidence type="ECO:0000256" key="1">
    <source>
        <dbReference type="ARBA" id="ARBA00001933"/>
    </source>
</evidence>
<accession>G2KSJ1</accession>
<sequence>MCASPSALPYDDRDGFIWMNGKMIPWRDAKTHVLTHGLHYGGSVFEGERVYDGQIFKLTEHSERLIFSGKCLDMDVPFSAKELNDASYEVIKANNITNGYVRPLAYRGAEQMGVSAKGTKVHVAIACWEWPKYFFPKAGDAAGLALRTASWRRPDPKTMPTQAKACGVYMIGTLAKHEAENNGYDDALMLDFRGRVAESSGANLFAIRDGVIYTPIADCFLNGITRQTVMKLARDMGYTVEETVIMPEDMKTFEEVFLTGTAAEIAPVSKIDTDITYTIGPVTTRLKEAYSDLVRQKAKAA</sequence>
<protein>
    <recommendedName>
        <fullName evidence="17">Branched-chain-amino-acid aminotransferase</fullName>
        <shortName evidence="17">BCAT</shortName>
        <ecNumber evidence="17">2.6.1.42</ecNumber>
    </recommendedName>
</protein>
<evidence type="ECO:0000256" key="16">
    <source>
        <dbReference type="RuleBase" id="RU004516"/>
    </source>
</evidence>
<evidence type="ECO:0000256" key="4">
    <source>
        <dbReference type="ARBA" id="ARBA00004931"/>
    </source>
</evidence>
<dbReference type="RefSeq" id="WP_014102498.1">
    <property type="nucleotide sequence ID" value="NC_016026.1"/>
</dbReference>
<evidence type="ECO:0000313" key="19">
    <source>
        <dbReference type="Proteomes" id="UP000009286"/>
    </source>
</evidence>
<evidence type="ECO:0000256" key="14">
    <source>
        <dbReference type="ARBA" id="ARBA00049229"/>
    </source>
</evidence>
<evidence type="ECO:0000256" key="7">
    <source>
        <dbReference type="ARBA" id="ARBA00022576"/>
    </source>
</evidence>
<keyword evidence="11 17" id="KW-0100">Branched-chain amino acid biosynthesis</keyword>
<dbReference type="eggNOG" id="COG0115">
    <property type="taxonomic scope" value="Bacteria"/>
</dbReference>
<gene>
    <name evidence="17 18" type="primary">ilvE</name>
    <name evidence="18" type="ordered locus">MICA_943</name>
</gene>
<dbReference type="Pfam" id="PF01063">
    <property type="entry name" value="Aminotran_4"/>
    <property type="match status" value="1"/>
</dbReference>
<dbReference type="GO" id="GO:0052654">
    <property type="term" value="F:L-leucine-2-oxoglutarate transaminase activity"/>
    <property type="evidence" value="ECO:0007669"/>
    <property type="project" value="RHEA"/>
</dbReference>
<dbReference type="FunFam" id="3.20.10.10:FF:000002">
    <property type="entry name" value="D-alanine aminotransferase"/>
    <property type="match status" value="1"/>
</dbReference>
<dbReference type="KEGG" id="mai:MICA_943"/>
<evidence type="ECO:0000256" key="13">
    <source>
        <dbReference type="ARBA" id="ARBA00048798"/>
    </source>
</evidence>
<dbReference type="Gene3D" id="3.30.470.10">
    <property type="match status" value="1"/>
</dbReference>
<evidence type="ECO:0000256" key="8">
    <source>
        <dbReference type="ARBA" id="ARBA00022605"/>
    </source>
</evidence>
<dbReference type="SUPFAM" id="SSF56752">
    <property type="entry name" value="D-aminoacid aminotransferase-like PLP-dependent enzymes"/>
    <property type="match status" value="1"/>
</dbReference>
<keyword evidence="19" id="KW-1185">Reference proteome</keyword>
<organism evidence="18 19">
    <name type="scientific">Micavibrio aeruginosavorus (strain ARL-13)</name>
    <dbReference type="NCBI Taxonomy" id="856793"/>
    <lineage>
        <taxon>Bacteria</taxon>
        <taxon>Pseudomonadati</taxon>
        <taxon>Bdellovibrionota</taxon>
        <taxon>Bdellovibrionia</taxon>
        <taxon>Bdellovibrionales</taxon>
        <taxon>Pseudobdellovibrionaceae</taxon>
        <taxon>Micavibrio</taxon>
    </lineage>
</organism>
<comment type="pathway">
    <text evidence="4 17">Amino-acid biosynthesis; L-valine biosynthesis; L-valine from pyruvate: step 4/4.</text>
</comment>
<dbReference type="CDD" id="cd00449">
    <property type="entry name" value="PLPDE_IV"/>
    <property type="match status" value="1"/>
</dbReference>
<evidence type="ECO:0000256" key="5">
    <source>
        <dbReference type="ARBA" id="ARBA00005072"/>
    </source>
</evidence>
<dbReference type="GO" id="GO:0009099">
    <property type="term" value="P:L-valine biosynthetic process"/>
    <property type="evidence" value="ECO:0007669"/>
    <property type="project" value="UniProtKB-UniPathway"/>
</dbReference>
<dbReference type="PROSITE" id="PS00770">
    <property type="entry name" value="AA_TRANSFER_CLASS_4"/>
    <property type="match status" value="1"/>
</dbReference>
<keyword evidence="8 17" id="KW-0028">Amino-acid biosynthesis</keyword>
<dbReference type="GO" id="GO:0009097">
    <property type="term" value="P:isoleucine biosynthetic process"/>
    <property type="evidence" value="ECO:0007669"/>
    <property type="project" value="UniProtKB-UniPathway"/>
</dbReference>
<comment type="pathway">
    <text evidence="5 17">Amino-acid biosynthesis; L-leucine biosynthesis; L-leucine from 3-methyl-2-oxobutanoate: step 4/4.</text>
</comment>
<dbReference type="PANTHER" id="PTHR42743">
    <property type="entry name" value="AMINO-ACID AMINOTRANSFERASE"/>
    <property type="match status" value="1"/>
</dbReference>
<proteinExistence type="inferred from homology"/>
<evidence type="ECO:0000256" key="11">
    <source>
        <dbReference type="ARBA" id="ARBA00023304"/>
    </source>
</evidence>